<dbReference type="GO" id="GO:0005524">
    <property type="term" value="F:ATP binding"/>
    <property type="evidence" value="ECO:0007669"/>
    <property type="project" value="UniProtKB-KW"/>
</dbReference>
<dbReference type="Pfam" id="PF01078">
    <property type="entry name" value="Mg_chelatase"/>
    <property type="match status" value="1"/>
</dbReference>
<feature type="domain" description="MCM C-terminal AAA(+) ATPase" evidence="4">
    <location>
        <begin position="309"/>
        <end position="409"/>
    </location>
</feature>
<dbReference type="PANTHER" id="PTHR32039:SF7">
    <property type="entry name" value="COMPETENCE PROTEIN COMM"/>
    <property type="match status" value="1"/>
</dbReference>
<dbReference type="AlphaFoldDB" id="A0A4Q9V0X2"/>
<dbReference type="PRINTS" id="PR00830">
    <property type="entry name" value="ENDOLAPTASE"/>
</dbReference>
<dbReference type="InterPro" id="IPR027417">
    <property type="entry name" value="P-loop_NTPase"/>
</dbReference>
<evidence type="ECO:0000313" key="6">
    <source>
        <dbReference type="Proteomes" id="UP000293036"/>
    </source>
</evidence>
<keyword evidence="3 5" id="KW-0067">ATP-binding</keyword>
<dbReference type="Gene3D" id="3.30.230.10">
    <property type="match status" value="1"/>
</dbReference>
<keyword evidence="2" id="KW-0547">Nucleotide-binding</keyword>
<dbReference type="PROSITE" id="PS50051">
    <property type="entry name" value="MCM_2"/>
    <property type="match status" value="1"/>
</dbReference>
<dbReference type="Gene3D" id="3.40.50.300">
    <property type="entry name" value="P-loop containing nucleotide triphosphate hydrolases"/>
    <property type="match status" value="1"/>
</dbReference>
<reference evidence="5 6" key="1">
    <citation type="submission" date="2019-02" db="EMBL/GenBank/DDBJ databases">
        <title>Arcanobacterium bovis sp. nov., isolated from the milk of a cow with mastitis.</title>
        <authorList>
            <person name="Sammra O."/>
            <person name="Foster G."/>
            <person name="Hassan A."/>
            <person name="Alssahen M."/>
            <person name="Laemmler C."/>
            <person name="Borowiak M."/>
            <person name="Malorny B."/>
            <person name="Abdulmawjood A."/>
        </authorList>
    </citation>
    <scope>NUCLEOTIDE SEQUENCE [LARGE SCALE GENOMIC DNA]</scope>
    <source>
        <strain evidence="5 6">C605018/01/1</strain>
    </source>
</reference>
<organism evidence="5 6">
    <name type="scientific">Arcanobacterium bovis</name>
    <dbReference type="NCBI Taxonomy" id="2529275"/>
    <lineage>
        <taxon>Bacteria</taxon>
        <taxon>Bacillati</taxon>
        <taxon>Actinomycetota</taxon>
        <taxon>Actinomycetes</taxon>
        <taxon>Actinomycetales</taxon>
        <taxon>Actinomycetaceae</taxon>
        <taxon>Arcanobacterium</taxon>
    </lineage>
</organism>
<dbReference type="InterPro" id="IPR014721">
    <property type="entry name" value="Ribsml_uS5_D2-typ_fold_subgr"/>
</dbReference>
<name>A0A4Q9V0X2_9ACTO</name>
<dbReference type="Pfam" id="PF13335">
    <property type="entry name" value="Mg_chelatase_C"/>
    <property type="match status" value="1"/>
</dbReference>
<accession>A0A4Q9V0X2</accession>
<dbReference type="RefSeq" id="WP_131279620.1">
    <property type="nucleotide sequence ID" value="NZ_JBHSLR010000009.1"/>
</dbReference>
<evidence type="ECO:0000256" key="2">
    <source>
        <dbReference type="ARBA" id="ARBA00022741"/>
    </source>
</evidence>
<dbReference type="GO" id="GO:0003677">
    <property type="term" value="F:DNA binding"/>
    <property type="evidence" value="ECO:0007669"/>
    <property type="project" value="InterPro"/>
</dbReference>
<gene>
    <name evidence="5" type="ORF">EZJ44_01975</name>
</gene>
<dbReference type="InterPro" id="IPR045006">
    <property type="entry name" value="CHLI-like"/>
</dbReference>
<sequence>MSVVRVGRSRTISLLGLNGTSVLIEATLLSGLPNFMIVGLPDAAVNEAKERLRAAFQNVGLQWPNMRIVVNLSPADRVKTGTSFDLGIAAAILSAQGFRELPQNIGVFGELGLDGTVRPVRGILPAVLAARQEGFERVFVPQDNSDEARLVAQIDVGAVTHLREFATMLGVPIERDQKLAKVQSAKVAKSPNTAPYVDLPDSSSNKPSLDVSDVCGQDEAIHGLEVAACGGHHVLMIGPPGVGKSMLSERFVGFLPNLTQEEAVEVAAIQSVFGESVRALPERPPYAAPHHTASTAALIGGGNGVPRPGAITRAHHGVLFCDEFPEFSTSSIQALRQPLESGHIDLYRARARVTYPARFQLIAAANPCRCGYLLDGNGRCTCSPRERSSYRINLGGPVRDRIDMRLLLRRPTKAQLKLGGQYSTAMIFDNVSAARERQKRRNKELVVDGVMPCTPNNAQLPGTWLRKNTLIDSQVSRSLENQIYEGKLSMRAFDRILRIAWSLADLHGNAKPTDDDLSQAFLLRGEGIEV</sequence>
<dbReference type="InterPro" id="IPR003593">
    <property type="entry name" value="AAA+_ATPase"/>
</dbReference>
<evidence type="ECO:0000313" key="5">
    <source>
        <dbReference type="EMBL" id="TBW22705.1"/>
    </source>
</evidence>
<dbReference type="InterPro" id="IPR025158">
    <property type="entry name" value="Mg_chelat-rel_C"/>
</dbReference>
<evidence type="ECO:0000256" key="3">
    <source>
        <dbReference type="ARBA" id="ARBA00022840"/>
    </source>
</evidence>
<dbReference type="SUPFAM" id="SSF54211">
    <property type="entry name" value="Ribosomal protein S5 domain 2-like"/>
    <property type="match status" value="1"/>
</dbReference>
<protein>
    <submittedName>
        <fullName evidence="5">ATP-binding protein</fullName>
    </submittedName>
</protein>
<dbReference type="InterPro" id="IPR020568">
    <property type="entry name" value="Ribosomal_Su5_D2-typ_SF"/>
</dbReference>
<dbReference type="InterPro" id="IPR001208">
    <property type="entry name" value="MCM_dom"/>
</dbReference>
<dbReference type="EMBL" id="SJDT01000002">
    <property type="protein sequence ID" value="TBW22705.1"/>
    <property type="molecule type" value="Genomic_DNA"/>
</dbReference>
<evidence type="ECO:0000256" key="1">
    <source>
        <dbReference type="ARBA" id="ARBA00006354"/>
    </source>
</evidence>
<dbReference type="Pfam" id="PF13541">
    <property type="entry name" value="ChlI"/>
    <property type="match status" value="1"/>
</dbReference>
<comment type="caution">
    <text evidence="5">The sequence shown here is derived from an EMBL/GenBank/DDBJ whole genome shotgun (WGS) entry which is preliminary data.</text>
</comment>
<keyword evidence="6" id="KW-1185">Reference proteome</keyword>
<dbReference type="InterPro" id="IPR000523">
    <property type="entry name" value="Mg_chelatse_chII-like_cat_dom"/>
</dbReference>
<dbReference type="PANTHER" id="PTHR32039">
    <property type="entry name" value="MAGNESIUM-CHELATASE SUBUNIT CHLI"/>
    <property type="match status" value="1"/>
</dbReference>
<dbReference type="SUPFAM" id="SSF52540">
    <property type="entry name" value="P-loop containing nucleoside triphosphate hydrolases"/>
    <property type="match status" value="1"/>
</dbReference>
<dbReference type="SMART" id="SM00382">
    <property type="entry name" value="AAA"/>
    <property type="match status" value="1"/>
</dbReference>
<dbReference type="NCBIfam" id="TIGR00368">
    <property type="entry name" value="YifB family Mg chelatase-like AAA ATPase"/>
    <property type="match status" value="1"/>
</dbReference>
<comment type="similarity">
    <text evidence="1">Belongs to the Mg-chelatase subunits D/I family. ComM subfamily.</text>
</comment>
<dbReference type="OrthoDB" id="9813147at2"/>
<dbReference type="InterPro" id="IPR004482">
    <property type="entry name" value="Mg_chelat-rel"/>
</dbReference>
<proteinExistence type="inferred from homology"/>
<evidence type="ECO:0000259" key="4">
    <source>
        <dbReference type="PROSITE" id="PS50051"/>
    </source>
</evidence>
<dbReference type="Proteomes" id="UP000293036">
    <property type="component" value="Unassembled WGS sequence"/>
</dbReference>